<accession>A0AAD4K9K0</accession>
<reference evidence="9" key="1">
    <citation type="journal article" date="2021" name="Mol. Ecol. Resour.">
        <title>Phylogenomic analyses of the genus Drosophila reveals genomic signals of climate adaptation.</title>
        <authorList>
            <person name="Li F."/>
            <person name="Rane R.V."/>
            <person name="Luria V."/>
            <person name="Xiong Z."/>
            <person name="Chen J."/>
            <person name="Li Z."/>
            <person name="Catullo R.A."/>
            <person name="Griffin P.C."/>
            <person name="Schiffer M."/>
            <person name="Pearce S."/>
            <person name="Lee S.F."/>
            <person name="McElroy K."/>
            <person name="Stocker A."/>
            <person name="Shirriffs J."/>
            <person name="Cockerell F."/>
            <person name="Coppin C."/>
            <person name="Sgro C.M."/>
            <person name="Karger A."/>
            <person name="Cain J.W."/>
            <person name="Weber J.A."/>
            <person name="Santpere G."/>
            <person name="Kirschner M.W."/>
            <person name="Hoffmann A.A."/>
            <person name="Oakeshott J.G."/>
            <person name="Zhang G."/>
        </authorList>
    </citation>
    <scope>NUCLEOTIDE SEQUENCE</scope>
    <source>
        <strain evidence="9">BGI-SZ-2011g</strain>
    </source>
</reference>
<dbReference type="PANTHER" id="PTHR10361">
    <property type="entry name" value="SODIUM-BILE ACID COTRANSPORTER"/>
    <property type="match status" value="1"/>
</dbReference>
<keyword evidence="3 7" id="KW-0812">Transmembrane</keyword>
<keyword evidence="8" id="KW-0732">Signal</keyword>
<sequence length="430" mass="46857">MPKLKCVLWLWLWMLLLIPDSYAFTAHFTPASLQLEMKTSRQVKLQLNDITAEQLQQTDRYSFRLQSSNEHLATVLAENASIPIGQVTANAWTGHIVIEAHFLGEARLTVRLHDALYGNSTAPANAAQNDSSMLAQVVRPERLIDRMFIGSVILLMTLIYINFGAALNVQVLQGLLTRPIGPCIGFITQTIGMPLLSYALGVFIFAESPALQLGLFMTGIAPSGGASNTWSAVLGANINLSVLMTTISNFAAFGSMPLWVFTLGTLIFDRAGIKVPYTHIAGYCASLLIPLSIGLAIQRWWPRTAQVLVRLLKPISGCLIIFIVVFAIITNFYIFELFSWQIAVAGMALPGLGYGIAWMAAKLLNQNSADALAIAIETGIQNTGTAIFLLRTTLPQPQADLTTVVPVAVAIMTPLPLLGIYLYQRCHGVK</sequence>
<feature type="transmembrane region" description="Helical" evidence="7">
    <location>
        <begin position="147"/>
        <end position="171"/>
    </location>
</feature>
<evidence type="ECO:0000256" key="5">
    <source>
        <dbReference type="ARBA" id="ARBA00022989"/>
    </source>
</evidence>
<keyword evidence="4" id="KW-0813">Transport</keyword>
<evidence type="ECO:0000313" key="10">
    <source>
        <dbReference type="Proteomes" id="UP001200034"/>
    </source>
</evidence>
<evidence type="ECO:0000256" key="2">
    <source>
        <dbReference type="ARBA" id="ARBA00006528"/>
    </source>
</evidence>
<keyword evidence="6 7" id="KW-0472">Membrane</keyword>
<dbReference type="InterPro" id="IPR004710">
    <property type="entry name" value="Bilac:Na_transpt"/>
</dbReference>
<evidence type="ECO:0000256" key="4">
    <source>
        <dbReference type="ARBA" id="ARBA00022847"/>
    </source>
</evidence>
<feature type="chain" id="PRO_5042013145" description="Ileal sodium/bile acid cotransporter" evidence="8">
    <location>
        <begin position="24"/>
        <end position="430"/>
    </location>
</feature>
<feature type="transmembrane region" description="Helical" evidence="7">
    <location>
        <begin position="250"/>
        <end position="268"/>
    </location>
</feature>
<evidence type="ECO:0000256" key="6">
    <source>
        <dbReference type="ARBA" id="ARBA00023136"/>
    </source>
</evidence>
<evidence type="ECO:0000256" key="3">
    <source>
        <dbReference type="ARBA" id="ARBA00022692"/>
    </source>
</evidence>
<comment type="similarity">
    <text evidence="2">Belongs to the bile acid:sodium symporter (BASS) (TC 2.A.28) family.</text>
</comment>
<dbReference type="Proteomes" id="UP001200034">
    <property type="component" value="Unassembled WGS sequence"/>
</dbReference>
<feature type="transmembrane region" description="Helical" evidence="7">
    <location>
        <begin position="314"/>
        <end position="335"/>
    </location>
</feature>
<organism evidence="9 10">
    <name type="scientific">Drosophila rubida</name>
    <dbReference type="NCBI Taxonomy" id="30044"/>
    <lineage>
        <taxon>Eukaryota</taxon>
        <taxon>Metazoa</taxon>
        <taxon>Ecdysozoa</taxon>
        <taxon>Arthropoda</taxon>
        <taxon>Hexapoda</taxon>
        <taxon>Insecta</taxon>
        <taxon>Pterygota</taxon>
        <taxon>Neoptera</taxon>
        <taxon>Endopterygota</taxon>
        <taxon>Diptera</taxon>
        <taxon>Brachycera</taxon>
        <taxon>Muscomorpha</taxon>
        <taxon>Ephydroidea</taxon>
        <taxon>Drosophilidae</taxon>
        <taxon>Drosophila</taxon>
    </lineage>
</organism>
<evidence type="ECO:0000256" key="7">
    <source>
        <dbReference type="SAM" id="Phobius"/>
    </source>
</evidence>
<evidence type="ECO:0000313" key="9">
    <source>
        <dbReference type="EMBL" id="KAH8386913.1"/>
    </source>
</evidence>
<keyword evidence="4" id="KW-0769">Symport</keyword>
<dbReference type="PANTHER" id="PTHR10361:SF28">
    <property type="entry name" value="P3 PROTEIN-RELATED"/>
    <property type="match status" value="1"/>
</dbReference>
<feature type="transmembrane region" description="Helical" evidence="7">
    <location>
        <begin position="183"/>
        <end position="206"/>
    </location>
</feature>
<evidence type="ECO:0008006" key="11">
    <source>
        <dbReference type="Google" id="ProtNLM"/>
    </source>
</evidence>
<comment type="subcellular location">
    <subcellularLocation>
        <location evidence="1">Membrane</location>
        <topology evidence="1">Multi-pass membrane protein</topology>
    </subcellularLocation>
</comment>
<keyword evidence="10" id="KW-1185">Reference proteome</keyword>
<proteinExistence type="inferred from homology"/>
<keyword evidence="5 7" id="KW-1133">Transmembrane helix</keyword>
<gene>
    <name evidence="9" type="ORF">KR093_003403</name>
</gene>
<comment type="caution">
    <text evidence="9">The sequence shown here is derived from an EMBL/GenBank/DDBJ whole genome shotgun (WGS) entry which is preliminary data.</text>
</comment>
<feature type="signal peptide" evidence="8">
    <location>
        <begin position="1"/>
        <end position="23"/>
    </location>
</feature>
<dbReference type="InterPro" id="IPR038770">
    <property type="entry name" value="Na+/solute_symporter_sf"/>
</dbReference>
<dbReference type="Gene3D" id="1.20.1530.20">
    <property type="match status" value="1"/>
</dbReference>
<feature type="transmembrane region" description="Helical" evidence="7">
    <location>
        <begin position="280"/>
        <end position="302"/>
    </location>
</feature>
<protein>
    <recommendedName>
        <fullName evidence="11">Ileal sodium/bile acid cotransporter</fullName>
    </recommendedName>
</protein>
<dbReference type="InterPro" id="IPR002657">
    <property type="entry name" value="BilAc:Na_symport/Acr3"/>
</dbReference>
<evidence type="ECO:0000256" key="1">
    <source>
        <dbReference type="ARBA" id="ARBA00004141"/>
    </source>
</evidence>
<feature type="transmembrane region" description="Helical" evidence="7">
    <location>
        <begin position="404"/>
        <end position="423"/>
    </location>
</feature>
<dbReference type="EMBL" id="JAJJHW010000095">
    <property type="protein sequence ID" value="KAH8386913.1"/>
    <property type="molecule type" value="Genomic_DNA"/>
</dbReference>
<dbReference type="GO" id="GO:0016020">
    <property type="term" value="C:membrane"/>
    <property type="evidence" value="ECO:0007669"/>
    <property type="project" value="UniProtKB-SubCell"/>
</dbReference>
<name>A0AAD4K9K0_9MUSC</name>
<feature type="non-terminal residue" evidence="9">
    <location>
        <position position="1"/>
    </location>
</feature>
<feature type="transmembrane region" description="Helical" evidence="7">
    <location>
        <begin position="342"/>
        <end position="361"/>
    </location>
</feature>
<dbReference type="AlphaFoldDB" id="A0AAD4K9K0"/>
<evidence type="ECO:0000256" key="8">
    <source>
        <dbReference type="SAM" id="SignalP"/>
    </source>
</evidence>
<dbReference type="GO" id="GO:0015293">
    <property type="term" value="F:symporter activity"/>
    <property type="evidence" value="ECO:0007669"/>
    <property type="project" value="UniProtKB-KW"/>
</dbReference>
<dbReference type="Pfam" id="PF01758">
    <property type="entry name" value="SBF"/>
    <property type="match status" value="1"/>
</dbReference>